<protein>
    <submittedName>
        <fullName evidence="1">Uncharacterized protein</fullName>
    </submittedName>
</protein>
<proteinExistence type="predicted"/>
<reference evidence="1" key="1">
    <citation type="journal article" date="2021" name="New Phytol.">
        <title>Evolutionary innovations through gain and loss of genes in the ectomycorrhizal Boletales.</title>
        <authorList>
            <person name="Wu G."/>
            <person name="Miyauchi S."/>
            <person name="Morin E."/>
            <person name="Kuo A."/>
            <person name="Drula E."/>
            <person name="Varga T."/>
            <person name="Kohler A."/>
            <person name="Feng B."/>
            <person name="Cao Y."/>
            <person name="Lipzen A."/>
            <person name="Daum C."/>
            <person name="Hundley H."/>
            <person name="Pangilinan J."/>
            <person name="Johnson J."/>
            <person name="Barry K."/>
            <person name="LaButti K."/>
            <person name="Ng V."/>
            <person name="Ahrendt S."/>
            <person name="Min B."/>
            <person name="Choi I.G."/>
            <person name="Park H."/>
            <person name="Plett J.M."/>
            <person name="Magnuson J."/>
            <person name="Spatafora J.W."/>
            <person name="Nagy L.G."/>
            <person name="Henrissat B."/>
            <person name="Grigoriev I.V."/>
            <person name="Yang Z.L."/>
            <person name="Xu J."/>
            <person name="Martin F.M."/>
        </authorList>
    </citation>
    <scope>NUCLEOTIDE SEQUENCE</scope>
    <source>
        <strain evidence="1">KUC20120723A-06</strain>
    </source>
</reference>
<comment type="caution">
    <text evidence="1">The sequence shown here is derived from an EMBL/GenBank/DDBJ whole genome shotgun (WGS) entry which is preliminary data.</text>
</comment>
<name>A0ACB8AY21_9AGAM</name>
<gene>
    <name evidence="1" type="ORF">BV22DRAFT_1135037</name>
</gene>
<keyword evidence="2" id="KW-1185">Reference proteome</keyword>
<organism evidence="1 2">
    <name type="scientific">Leucogyrophana mollusca</name>
    <dbReference type="NCBI Taxonomy" id="85980"/>
    <lineage>
        <taxon>Eukaryota</taxon>
        <taxon>Fungi</taxon>
        <taxon>Dikarya</taxon>
        <taxon>Basidiomycota</taxon>
        <taxon>Agaricomycotina</taxon>
        <taxon>Agaricomycetes</taxon>
        <taxon>Agaricomycetidae</taxon>
        <taxon>Boletales</taxon>
        <taxon>Boletales incertae sedis</taxon>
        <taxon>Leucogyrophana</taxon>
    </lineage>
</organism>
<accession>A0ACB8AY21</accession>
<dbReference type="Proteomes" id="UP000790709">
    <property type="component" value="Unassembled WGS sequence"/>
</dbReference>
<sequence>MSQHDARLVKIGSDFWVVIGPSSVAVPGDARSSQNNGSLVLPSQPWSNRQPEWYHVACHWRPFVPTRMCQPRWFLGCSAEVPHVRSRTNELSLPVEVARVMEDDIADITLVYTQITHQYFRSSRIPKPASIANLNVRKIFVDEGGFYSMIQELKQQVLDCLAFLHWFAAWDAGWIRSLQKGMQIICRRFDIGEGGVQFKGVLVNLWKDWRTINIPLWVAVGVPVCFPWTEAEVAHPRFFQLSPTCLQASALDILPSYLVLKQAMDTEYDEFLQAIRPPKTSSFGLIQGKKATNLWVIDFEGWRRRPINKQEARRFAASWYCHESVDDRYSVHRTFYRYIPRKNAPDCSTSDPFDSENEYHVRERCRFGFSPRPGRYFDEMGVEELEDVGPVSSPSTSAAAPTTPAASALPSALGSTASHTPSHLNSCSAIPLFPSFGGIFTDGRDRRHSASGCTAHDHDNSSTSPLFRVPSSSVIFANGRDHRYSPYAIPRPRGHRNHHSVASAGASVTRASHLLDSLVSALRKDFAHATIEPPVLLDWPGSDMVRNVQWNPLLLKHGVLLLSPRAEVALRYRALANKISSLDILLNRAFLLGIEFNIMVPFDKIHLFKPAYDTISNDIRARPPYFQPEHVELLVPVQLGTLCTATQWETAVRAIFRRPHARAYILKGGLLWRLALEFGSRHILESVANGPSISVTMANHMRREFGPVMDIADDEAVAGEVAVMLGVEHRSNGGNRYMWPPPESGLPCFDGEWNIIAEEWFTHHLARVRAGDVNLKTAGQWKKDIRRGYRKRDQETGGTVEEEKWIAGQRLIASSTRCTWNLRPLRDIELPEVVVAAALSS</sequence>
<dbReference type="EMBL" id="MU266909">
    <property type="protein sequence ID" value="KAH7917881.1"/>
    <property type="molecule type" value="Genomic_DNA"/>
</dbReference>
<evidence type="ECO:0000313" key="1">
    <source>
        <dbReference type="EMBL" id="KAH7917881.1"/>
    </source>
</evidence>
<evidence type="ECO:0000313" key="2">
    <source>
        <dbReference type="Proteomes" id="UP000790709"/>
    </source>
</evidence>